<dbReference type="EMBL" id="JBDFQZ010000011">
    <property type="protein sequence ID" value="KAK9677830.1"/>
    <property type="molecule type" value="Genomic_DNA"/>
</dbReference>
<feature type="compositionally biased region" description="Polar residues" evidence="2">
    <location>
        <begin position="103"/>
        <end position="114"/>
    </location>
</feature>
<name>A0AAW1HP71_SAPOF</name>
<dbReference type="InterPro" id="IPR001841">
    <property type="entry name" value="Znf_RING"/>
</dbReference>
<feature type="compositionally biased region" description="Low complexity" evidence="2">
    <location>
        <begin position="130"/>
        <end position="143"/>
    </location>
</feature>
<evidence type="ECO:0000259" key="3">
    <source>
        <dbReference type="PROSITE" id="PS50089"/>
    </source>
</evidence>
<dbReference type="AlphaFoldDB" id="A0AAW1HP71"/>
<reference evidence="4" key="1">
    <citation type="submission" date="2024-03" db="EMBL/GenBank/DDBJ databases">
        <title>WGS assembly of Saponaria officinalis var. Norfolk2.</title>
        <authorList>
            <person name="Jenkins J."/>
            <person name="Shu S."/>
            <person name="Grimwood J."/>
            <person name="Barry K."/>
            <person name="Goodstein D."/>
            <person name="Schmutz J."/>
            <person name="Leebens-Mack J."/>
            <person name="Osbourn A."/>
        </authorList>
    </citation>
    <scope>NUCLEOTIDE SEQUENCE [LARGE SCALE GENOMIC DNA]</scope>
    <source>
        <strain evidence="4">JIC</strain>
    </source>
</reference>
<organism evidence="4 5">
    <name type="scientific">Saponaria officinalis</name>
    <name type="common">Common soapwort</name>
    <name type="synonym">Lychnis saponaria</name>
    <dbReference type="NCBI Taxonomy" id="3572"/>
    <lineage>
        <taxon>Eukaryota</taxon>
        <taxon>Viridiplantae</taxon>
        <taxon>Streptophyta</taxon>
        <taxon>Embryophyta</taxon>
        <taxon>Tracheophyta</taxon>
        <taxon>Spermatophyta</taxon>
        <taxon>Magnoliopsida</taxon>
        <taxon>eudicotyledons</taxon>
        <taxon>Gunneridae</taxon>
        <taxon>Pentapetalae</taxon>
        <taxon>Caryophyllales</taxon>
        <taxon>Caryophyllaceae</taxon>
        <taxon>Caryophylleae</taxon>
        <taxon>Saponaria</taxon>
    </lineage>
</organism>
<dbReference type="Proteomes" id="UP001443914">
    <property type="component" value="Unassembled WGS sequence"/>
</dbReference>
<evidence type="ECO:0000256" key="1">
    <source>
        <dbReference type="PROSITE-ProRule" id="PRU00175"/>
    </source>
</evidence>
<evidence type="ECO:0000313" key="4">
    <source>
        <dbReference type="EMBL" id="KAK9677830.1"/>
    </source>
</evidence>
<keyword evidence="5" id="KW-1185">Reference proteome</keyword>
<accession>A0AAW1HP71</accession>
<dbReference type="Gene3D" id="3.30.40.10">
    <property type="entry name" value="Zinc/RING finger domain, C3HC4 (zinc finger)"/>
    <property type="match status" value="1"/>
</dbReference>
<dbReference type="InterPro" id="IPR013083">
    <property type="entry name" value="Znf_RING/FYVE/PHD"/>
</dbReference>
<dbReference type="PANTHER" id="PTHR31150:SF26">
    <property type="entry name" value="RING-TYPE DOMAIN-CONTAINING PROTEIN"/>
    <property type="match status" value="1"/>
</dbReference>
<comment type="caution">
    <text evidence="4">The sequence shown here is derived from an EMBL/GenBank/DDBJ whole genome shotgun (WGS) entry which is preliminary data.</text>
</comment>
<proteinExistence type="predicted"/>
<sequence length="405" mass="43967">MGAACCTASRDRTIHHGSSGEILHRHSPSWSFRRDSRVGVAGEDTSVGWLSDVASRNDALDVKSTTDISGQVSDGGSSLESYQAGTWHKSPLNHVHHVAKNFRSSASDQSTSRNAPVEVVKTESPQLHTASALSASPPSSQSNPLPPSPVPSRWGLSSGRNSPLEERQVPYALSIASNESTQGSYGRSSDCWSTHAFSDLVSPSQGEQWSIDSDSCSFTRVKRSRTSGRNSGALMSAEFQKCGICSKLLSEKSAWNSHIIVAVNELSVVSVLMCGHVYHAECLETITPEIHKYDPACPVCTFGEKQTLQLSGKLLKAEKDKNARKGKKSRNQAVDTNGSFDFDYWKSSPRDGKSPKLKTSSSLKISSAKPFLKRHFSFGSKSKKSALESPSIKMKGLFWPKSSRD</sequence>
<dbReference type="SUPFAM" id="SSF57850">
    <property type="entry name" value="RING/U-box"/>
    <property type="match status" value="1"/>
</dbReference>
<dbReference type="PROSITE" id="PS50089">
    <property type="entry name" value="ZF_RING_2"/>
    <property type="match status" value="1"/>
</dbReference>
<dbReference type="PANTHER" id="PTHR31150">
    <property type="entry name" value="EXPRESSED PROTEIN"/>
    <property type="match status" value="1"/>
</dbReference>
<feature type="region of interest" description="Disordered" evidence="2">
    <location>
        <begin position="103"/>
        <end position="161"/>
    </location>
</feature>
<feature type="domain" description="RING-type" evidence="3">
    <location>
        <begin position="242"/>
        <end position="301"/>
    </location>
</feature>
<evidence type="ECO:0000256" key="2">
    <source>
        <dbReference type="SAM" id="MobiDB-lite"/>
    </source>
</evidence>
<protein>
    <recommendedName>
        <fullName evidence="3">RING-type domain-containing protein</fullName>
    </recommendedName>
</protein>
<keyword evidence="1" id="KW-0862">Zinc</keyword>
<dbReference type="SMART" id="SM00184">
    <property type="entry name" value="RING"/>
    <property type="match status" value="1"/>
</dbReference>
<gene>
    <name evidence="4" type="ORF">RND81_11G170200</name>
</gene>
<dbReference type="GO" id="GO:0008270">
    <property type="term" value="F:zinc ion binding"/>
    <property type="evidence" value="ECO:0007669"/>
    <property type="project" value="UniProtKB-KW"/>
</dbReference>
<keyword evidence="1" id="KW-0863">Zinc-finger</keyword>
<keyword evidence="1" id="KW-0479">Metal-binding</keyword>
<evidence type="ECO:0000313" key="5">
    <source>
        <dbReference type="Proteomes" id="UP001443914"/>
    </source>
</evidence>